<gene>
    <name evidence="1" type="ORF">HW932_19165</name>
</gene>
<proteinExistence type="predicted"/>
<sequence>MPESFTNDALVTQPQLKRITGNVSDMTIWRWRRAGLLPEPTNIRGRNYWRARDVHAVLNRLMAQGAMAA</sequence>
<dbReference type="RefSeq" id="WP_176978075.1">
    <property type="nucleotide sequence ID" value="NZ_JABZEO010000020.1"/>
</dbReference>
<dbReference type="EMBL" id="JABZEO010000020">
    <property type="protein sequence ID" value="NVZ11374.1"/>
    <property type="molecule type" value="Genomic_DNA"/>
</dbReference>
<comment type="caution">
    <text evidence="1">The sequence shown here is derived from an EMBL/GenBank/DDBJ whole genome shotgun (WGS) entry which is preliminary data.</text>
</comment>
<organism evidence="1 2">
    <name type="scientific">Allochromatium humboldtianum</name>
    <dbReference type="NCBI Taxonomy" id="504901"/>
    <lineage>
        <taxon>Bacteria</taxon>
        <taxon>Pseudomonadati</taxon>
        <taxon>Pseudomonadota</taxon>
        <taxon>Gammaproteobacteria</taxon>
        <taxon>Chromatiales</taxon>
        <taxon>Chromatiaceae</taxon>
        <taxon>Allochromatium</taxon>
    </lineage>
</organism>
<dbReference type="AlphaFoldDB" id="A0A850RBK0"/>
<reference evidence="1 2" key="1">
    <citation type="submission" date="2020-06" db="EMBL/GenBank/DDBJ databases">
        <title>Whole-genome sequence of Allochromatium humboldtianum DSM 21881, type strain.</title>
        <authorList>
            <person name="Kyndt J.A."/>
            <person name="Meyer T.E."/>
        </authorList>
    </citation>
    <scope>NUCLEOTIDE SEQUENCE [LARGE SCALE GENOMIC DNA]</scope>
    <source>
        <strain evidence="1 2">DSM 21881</strain>
    </source>
</reference>
<keyword evidence="2" id="KW-1185">Reference proteome</keyword>
<evidence type="ECO:0008006" key="3">
    <source>
        <dbReference type="Google" id="ProtNLM"/>
    </source>
</evidence>
<evidence type="ECO:0000313" key="2">
    <source>
        <dbReference type="Proteomes" id="UP000592294"/>
    </source>
</evidence>
<accession>A0A850RBK0</accession>
<protein>
    <recommendedName>
        <fullName evidence="3">MerR family transcriptional regulator</fullName>
    </recommendedName>
</protein>
<evidence type="ECO:0000313" key="1">
    <source>
        <dbReference type="EMBL" id="NVZ11374.1"/>
    </source>
</evidence>
<dbReference type="Proteomes" id="UP000592294">
    <property type="component" value="Unassembled WGS sequence"/>
</dbReference>
<name>A0A850RBK0_9GAMM</name>